<dbReference type="InterPro" id="IPR008766">
    <property type="entry name" value="Replication_gene_A-like"/>
</dbReference>
<evidence type="ECO:0000256" key="4">
    <source>
        <dbReference type="ARBA" id="ARBA00022722"/>
    </source>
</evidence>
<organism evidence="9 10">
    <name type="scientific">Escherichia coli</name>
    <dbReference type="NCBI Taxonomy" id="562"/>
    <lineage>
        <taxon>Bacteria</taxon>
        <taxon>Pseudomonadati</taxon>
        <taxon>Pseudomonadota</taxon>
        <taxon>Gammaproteobacteria</taxon>
        <taxon>Enterobacterales</taxon>
        <taxon>Enterobacteriaceae</taxon>
        <taxon>Escherichia</taxon>
    </lineage>
</organism>
<evidence type="ECO:0000256" key="2">
    <source>
        <dbReference type="ARBA" id="ARBA00009260"/>
    </source>
</evidence>
<gene>
    <name evidence="9" type="ORF">NCTC8179_04712</name>
</gene>
<name>A0A377A3S5_ECOLX</name>
<protein>
    <submittedName>
        <fullName evidence="9">Phage replication protein</fullName>
    </submittedName>
</protein>
<feature type="region of interest" description="Disordered" evidence="7">
    <location>
        <begin position="339"/>
        <end position="395"/>
    </location>
</feature>
<comment type="similarity">
    <text evidence="2">Belongs to the phage GPA family.</text>
</comment>
<feature type="domain" description="Replication gene A protein-like" evidence="8">
    <location>
        <begin position="1"/>
        <end position="183"/>
    </location>
</feature>
<dbReference type="EMBL" id="UGEB01000001">
    <property type="protein sequence ID" value="STK94832.1"/>
    <property type="molecule type" value="Genomic_DNA"/>
</dbReference>
<evidence type="ECO:0000313" key="9">
    <source>
        <dbReference type="EMBL" id="STK94832.1"/>
    </source>
</evidence>
<dbReference type="GO" id="GO:0016787">
    <property type="term" value="F:hydrolase activity"/>
    <property type="evidence" value="ECO:0007669"/>
    <property type="project" value="UniProtKB-KW"/>
</dbReference>
<keyword evidence="4" id="KW-0540">Nuclease</keyword>
<reference evidence="9 10" key="1">
    <citation type="submission" date="2018-06" db="EMBL/GenBank/DDBJ databases">
        <authorList>
            <consortium name="Pathogen Informatics"/>
            <person name="Doyle S."/>
        </authorList>
    </citation>
    <scope>NUCLEOTIDE SEQUENCE [LARGE SCALE GENOMIC DNA]</scope>
    <source>
        <strain evidence="9 10">NCTC8179</strain>
    </source>
</reference>
<feature type="region of interest" description="Disordered" evidence="7">
    <location>
        <begin position="415"/>
        <end position="442"/>
    </location>
</feature>
<sequence length="596" mass="67730">MLENEDGFTIDLETVYYAGVSNPVHRKAEMMATMKGLELLAEARGDRAVFLTVTCPSKYHATTENGHPNPKWNGATMRDSSDYLVNTFFAAVRKKLNRDGLRWYGIRTVEPHHDGTVHWHMMVFAHPEEIDTIVSHTRDIAIQEDRHELGDDITPRFKAEYVDGSKGTPTSYIATYIGKNLDSHAVDGIDPKTGKPRVDHETGKSMAESVERAIGWARLHRVRQFQFFGIPSRQVWRELRRLASQMARNPEGPQRLKDDAMDAVLAAADAGCFASYIEKQGGVLVPRKDYLIRTAYDLADELNDYGEQSVQIYGIWSPLIGESSRVCTHPDNWKLVRRKPEAEDSARENGFDLQGGPAAPWTRGNNCPRVQETDNNGTEQPEERPAPWPQLPEGVDVNEWMRSLKRHERRALMRSLRDKQAKNSSDEMQNWTQSRKQPQPLPDNHELLAKEWRESAESLGLHIGEQQMQHLLRGGSLYVGGSIITPQGFEIVRKPDTRPDSRITQLWQRLSRNHGVSSTEIRHNPVASYLEQLEASDPEAAARLASTLQQDQNTMKTPVTVLSDMLRAIRDAEHAQRINETTKHARKKISLLHRTR</sequence>
<keyword evidence="3" id="KW-0235">DNA replication</keyword>
<evidence type="ECO:0000256" key="5">
    <source>
        <dbReference type="ARBA" id="ARBA00022759"/>
    </source>
</evidence>
<evidence type="ECO:0000256" key="1">
    <source>
        <dbReference type="ARBA" id="ARBA00003293"/>
    </source>
</evidence>
<dbReference type="AlphaFoldDB" id="A0A377A3S5"/>
<comment type="function">
    <text evidence="1">Possible endonuclease which induces a single-strand cut and initiates DNA replication.</text>
</comment>
<dbReference type="Proteomes" id="UP000255543">
    <property type="component" value="Unassembled WGS sequence"/>
</dbReference>
<keyword evidence="6" id="KW-0378">Hydrolase</keyword>
<proteinExistence type="inferred from homology"/>
<feature type="compositionally biased region" description="Basic and acidic residues" evidence="7">
    <location>
        <begin position="415"/>
        <end position="425"/>
    </location>
</feature>
<dbReference type="GO" id="GO:0004519">
    <property type="term" value="F:endonuclease activity"/>
    <property type="evidence" value="ECO:0007669"/>
    <property type="project" value="UniProtKB-KW"/>
</dbReference>
<feature type="compositionally biased region" description="Basic and acidic residues" evidence="7">
    <location>
        <begin position="339"/>
        <end position="350"/>
    </location>
</feature>
<evidence type="ECO:0000256" key="7">
    <source>
        <dbReference type="SAM" id="MobiDB-lite"/>
    </source>
</evidence>
<keyword evidence="5" id="KW-0255">Endonuclease</keyword>
<dbReference type="GO" id="GO:0006260">
    <property type="term" value="P:DNA replication"/>
    <property type="evidence" value="ECO:0007669"/>
    <property type="project" value="UniProtKB-KW"/>
</dbReference>
<evidence type="ECO:0000256" key="6">
    <source>
        <dbReference type="ARBA" id="ARBA00022801"/>
    </source>
</evidence>
<accession>A0A377A3S5</accession>
<feature type="compositionally biased region" description="Polar residues" evidence="7">
    <location>
        <begin position="426"/>
        <end position="437"/>
    </location>
</feature>
<dbReference type="Pfam" id="PF05840">
    <property type="entry name" value="Phage_GPA"/>
    <property type="match status" value="1"/>
</dbReference>
<evidence type="ECO:0000256" key="3">
    <source>
        <dbReference type="ARBA" id="ARBA00022705"/>
    </source>
</evidence>
<evidence type="ECO:0000313" key="10">
    <source>
        <dbReference type="Proteomes" id="UP000255543"/>
    </source>
</evidence>
<evidence type="ECO:0000259" key="8">
    <source>
        <dbReference type="Pfam" id="PF05840"/>
    </source>
</evidence>